<dbReference type="InterPro" id="IPR009846">
    <property type="entry name" value="SF3b5/RDS3-10"/>
</dbReference>
<evidence type="ECO:0000313" key="1">
    <source>
        <dbReference type="EMBL" id="EGW07938.1"/>
    </source>
</evidence>
<proteinExistence type="predicted"/>
<dbReference type="GO" id="GO:0005686">
    <property type="term" value="C:U2 snRNP"/>
    <property type="evidence" value="ECO:0007669"/>
    <property type="project" value="TreeGrafter"/>
</dbReference>
<dbReference type="PANTHER" id="PTHR20978:SF0">
    <property type="entry name" value="SPLICING FACTOR 3B SUBUNIT 5"/>
    <property type="match status" value="1"/>
</dbReference>
<evidence type="ECO:0000313" key="2">
    <source>
        <dbReference type="Proteomes" id="UP000001075"/>
    </source>
</evidence>
<dbReference type="GO" id="GO:0000398">
    <property type="term" value="P:mRNA splicing, via spliceosome"/>
    <property type="evidence" value="ECO:0007669"/>
    <property type="project" value="TreeGrafter"/>
</dbReference>
<dbReference type="Pfam" id="PF07189">
    <property type="entry name" value="SF3b10"/>
    <property type="match status" value="1"/>
</dbReference>
<name>G3H7G8_CRIGR</name>
<sequence>MTDWYTIHRQLEHLQAKSNPNLNPNPSTKWEWLVNQDQSSSCSNMGHFNLLKYFDIAENGRWRRYWQPSRPPTDKLEEN</sequence>
<dbReference type="PANTHER" id="PTHR20978">
    <property type="entry name" value="SPLICING FACTOR 3B SUBUNIT 5"/>
    <property type="match status" value="1"/>
</dbReference>
<gene>
    <name evidence="1" type="ORF">I79_006299</name>
</gene>
<dbReference type="InParanoid" id="G3H7G8"/>
<dbReference type="Proteomes" id="UP000001075">
    <property type="component" value="Unassembled WGS sequence"/>
</dbReference>
<dbReference type="GO" id="GO:0071011">
    <property type="term" value="C:precatalytic spliceosome"/>
    <property type="evidence" value="ECO:0007669"/>
    <property type="project" value="TreeGrafter"/>
</dbReference>
<protein>
    <submittedName>
        <fullName evidence="1">Splicing factor 3B subunit 5</fullName>
    </submittedName>
</protein>
<organism evidence="1 2">
    <name type="scientific">Cricetulus griseus</name>
    <name type="common">Chinese hamster</name>
    <name type="synonym">Cricetulus barabensis griseus</name>
    <dbReference type="NCBI Taxonomy" id="10029"/>
    <lineage>
        <taxon>Eukaryota</taxon>
        <taxon>Metazoa</taxon>
        <taxon>Chordata</taxon>
        <taxon>Craniata</taxon>
        <taxon>Vertebrata</taxon>
        <taxon>Euteleostomi</taxon>
        <taxon>Mammalia</taxon>
        <taxon>Eutheria</taxon>
        <taxon>Euarchontoglires</taxon>
        <taxon>Glires</taxon>
        <taxon>Rodentia</taxon>
        <taxon>Myomorpha</taxon>
        <taxon>Muroidea</taxon>
        <taxon>Cricetidae</taxon>
        <taxon>Cricetinae</taxon>
        <taxon>Cricetulus</taxon>
    </lineage>
</organism>
<dbReference type="AlphaFoldDB" id="G3H7G8"/>
<accession>G3H7G8</accession>
<dbReference type="EMBL" id="JH000194">
    <property type="protein sequence ID" value="EGW07938.1"/>
    <property type="molecule type" value="Genomic_DNA"/>
</dbReference>
<reference evidence="2" key="1">
    <citation type="journal article" date="2011" name="Nat. Biotechnol.">
        <title>The genomic sequence of the Chinese hamster ovary (CHO)-K1 cell line.</title>
        <authorList>
            <person name="Xu X."/>
            <person name="Nagarajan H."/>
            <person name="Lewis N.E."/>
            <person name="Pan S."/>
            <person name="Cai Z."/>
            <person name="Liu X."/>
            <person name="Chen W."/>
            <person name="Xie M."/>
            <person name="Wang W."/>
            <person name="Hammond S."/>
            <person name="Andersen M.R."/>
            <person name="Neff N."/>
            <person name="Passarelli B."/>
            <person name="Koh W."/>
            <person name="Fan H.C."/>
            <person name="Wang J."/>
            <person name="Gui Y."/>
            <person name="Lee K.H."/>
            <person name="Betenbaugh M.J."/>
            <person name="Quake S.R."/>
            <person name="Famili I."/>
            <person name="Palsson B.O."/>
            <person name="Wang J."/>
        </authorList>
    </citation>
    <scope>NUCLEOTIDE SEQUENCE [LARGE SCALE GENOMIC DNA]</scope>
    <source>
        <strain evidence="2">CHO K1 cell line</strain>
    </source>
</reference>
<dbReference type="STRING" id="10029.G3H7G8"/>